<dbReference type="Pfam" id="PF04143">
    <property type="entry name" value="Sulf_transp"/>
    <property type="match status" value="1"/>
</dbReference>
<proteinExistence type="inferred from homology"/>
<evidence type="ECO:0000256" key="5">
    <source>
        <dbReference type="ARBA" id="ARBA00022692"/>
    </source>
</evidence>
<evidence type="ECO:0000313" key="10">
    <source>
        <dbReference type="EMBL" id="PAU78192.1"/>
    </source>
</evidence>
<name>A0A2A2F0S4_9GAMM</name>
<evidence type="ECO:0000256" key="8">
    <source>
        <dbReference type="ARBA" id="ARBA00035655"/>
    </source>
</evidence>
<dbReference type="OrthoDB" id="9794165at2"/>
<comment type="similarity">
    <text evidence="8">Belongs to the TsuA/YedE (TC 9.B.102) family.</text>
</comment>
<evidence type="ECO:0000256" key="7">
    <source>
        <dbReference type="ARBA" id="ARBA00023136"/>
    </source>
</evidence>
<keyword evidence="11" id="KW-1185">Reference proteome</keyword>
<evidence type="ECO:0000256" key="9">
    <source>
        <dbReference type="SAM" id="Phobius"/>
    </source>
</evidence>
<evidence type="ECO:0000256" key="1">
    <source>
        <dbReference type="ARBA" id="ARBA00004429"/>
    </source>
</evidence>
<feature type="transmembrane region" description="Helical" evidence="9">
    <location>
        <begin position="257"/>
        <end position="277"/>
    </location>
</feature>
<keyword evidence="7 9" id="KW-0472">Membrane</keyword>
<evidence type="ECO:0000256" key="3">
    <source>
        <dbReference type="ARBA" id="ARBA00022475"/>
    </source>
</evidence>
<comment type="caution">
    <text evidence="10">The sequence shown here is derived from an EMBL/GenBank/DDBJ whole genome shotgun (WGS) entry which is preliminary data.</text>
</comment>
<feature type="transmembrane region" description="Helical" evidence="9">
    <location>
        <begin position="324"/>
        <end position="343"/>
    </location>
</feature>
<feature type="transmembrane region" description="Helical" evidence="9">
    <location>
        <begin position="298"/>
        <end position="318"/>
    </location>
</feature>
<keyword evidence="4" id="KW-0997">Cell inner membrane</keyword>
<dbReference type="RefSeq" id="WP_095619867.1">
    <property type="nucleotide sequence ID" value="NZ_NSKB01000002.1"/>
</dbReference>
<dbReference type="InterPro" id="IPR007272">
    <property type="entry name" value="Sulf_transp_TsuA/YedE"/>
</dbReference>
<dbReference type="AlphaFoldDB" id="A0A2A2F0S4"/>
<keyword evidence="5 9" id="KW-0812">Transmembrane</keyword>
<feature type="transmembrane region" description="Helical" evidence="9">
    <location>
        <begin position="168"/>
        <end position="191"/>
    </location>
</feature>
<keyword evidence="2" id="KW-0813">Transport</keyword>
<organism evidence="10 11">
    <name type="scientific">Halomonas salipaludis</name>
    <dbReference type="NCBI Taxonomy" id="2032625"/>
    <lineage>
        <taxon>Bacteria</taxon>
        <taxon>Pseudomonadati</taxon>
        <taxon>Pseudomonadota</taxon>
        <taxon>Gammaproteobacteria</taxon>
        <taxon>Oceanospirillales</taxon>
        <taxon>Halomonadaceae</taxon>
        <taxon>Halomonas</taxon>
    </lineage>
</organism>
<feature type="transmembrane region" description="Helical" evidence="9">
    <location>
        <begin position="203"/>
        <end position="224"/>
    </location>
</feature>
<gene>
    <name evidence="10" type="ORF">CK498_05580</name>
</gene>
<feature type="transmembrane region" description="Helical" evidence="9">
    <location>
        <begin position="122"/>
        <end position="147"/>
    </location>
</feature>
<dbReference type="PANTHER" id="PTHR30574">
    <property type="entry name" value="INNER MEMBRANE PROTEIN YEDE"/>
    <property type="match status" value="1"/>
</dbReference>
<protein>
    <submittedName>
        <fullName evidence="10">Uncharacterized protein</fullName>
    </submittedName>
</protein>
<evidence type="ECO:0000313" key="11">
    <source>
        <dbReference type="Proteomes" id="UP000217771"/>
    </source>
</evidence>
<feature type="transmembrane region" description="Helical" evidence="9">
    <location>
        <begin position="84"/>
        <end position="102"/>
    </location>
</feature>
<dbReference type="EMBL" id="NSKB01000002">
    <property type="protein sequence ID" value="PAU78192.1"/>
    <property type="molecule type" value="Genomic_DNA"/>
</dbReference>
<dbReference type="PANTHER" id="PTHR30574:SF1">
    <property type="entry name" value="SULPHUR TRANSPORT DOMAIN-CONTAINING PROTEIN"/>
    <property type="match status" value="1"/>
</dbReference>
<keyword evidence="3" id="KW-1003">Cell membrane</keyword>
<accession>A0A2A2F0S4</accession>
<reference evidence="10 11" key="1">
    <citation type="submission" date="2017-08" db="EMBL/GenBank/DDBJ databases">
        <title>Halomonas alkalisoli sp. nov., isolated from saline alkaline soil.</title>
        <authorList>
            <person name="Wang D."/>
            <person name="Zhang G."/>
        </authorList>
    </citation>
    <scope>NUCLEOTIDE SEQUENCE [LARGE SCALE GENOMIC DNA]</scope>
    <source>
        <strain evidence="10 11">WRN001</strain>
    </source>
</reference>
<dbReference type="Proteomes" id="UP000217771">
    <property type="component" value="Unassembled WGS sequence"/>
</dbReference>
<comment type="subcellular location">
    <subcellularLocation>
        <location evidence="1">Cell inner membrane</location>
        <topology evidence="1">Multi-pass membrane protein</topology>
    </subcellularLocation>
</comment>
<dbReference type="GO" id="GO:0005886">
    <property type="term" value="C:plasma membrane"/>
    <property type="evidence" value="ECO:0007669"/>
    <property type="project" value="UniProtKB-SubCell"/>
</dbReference>
<keyword evidence="6 9" id="KW-1133">Transmembrane helix</keyword>
<evidence type="ECO:0000256" key="4">
    <source>
        <dbReference type="ARBA" id="ARBA00022519"/>
    </source>
</evidence>
<evidence type="ECO:0000256" key="2">
    <source>
        <dbReference type="ARBA" id="ARBA00022448"/>
    </source>
</evidence>
<sequence>MTHTAMVAWSGLLLGLLFGAAGRLSGFCLMRGLANAWAVEPAQRDTRKLRAFAVAMAVALLGSQLLAGMTLLSLNDALYRSASLSWLLVPLGGMLFGYGMVMANGCGARSLVLLGSGNLRSFVVLVCLGIAAYMTLSGVLAPLRVWLEGMTTLALPARDLPGWLMQGGLGAGMARWLPSLLLAGALLVWALSSAAFRASPRDWLGGLVIGALIPGGWYATGVLGFDDFEPVRLASLTFIAPIGESLQYLMLSTGTRLGFGVTVVAGVLAGSLLTSLATRGFAWQGFPDHTRILRSMGGGTLMGIGGVLALGCSIGQGLSGFSTLALTSFVALGAILAGAGLGIRGPLALSKV</sequence>
<feature type="transmembrane region" description="Helical" evidence="9">
    <location>
        <begin position="52"/>
        <end position="72"/>
    </location>
</feature>
<evidence type="ECO:0000256" key="6">
    <source>
        <dbReference type="ARBA" id="ARBA00022989"/>
    </source>
</evidence>